<evidence type="ECO:0000313" key="1">
    <source>
        <dbReference type="EMBL" id="MET3651996.1"/>
    </source>
</evidence>
<comment type="caution">
    <text evidence="1">The sequence shown here is derived from an EMBL/GenBank/DDBJ whole genome shotgun (WGS) entry which is preliminary data.</text>
</comment>
<evidence type="ECO:0000313" key="2">
    <source>
        <dbReference type="Proteomes" id="UP001549184"/>
    </source>
</evidence>
<evidence type="ECO:0008006" key="3">
    <source>
        <dbReference type="Google" id="ProtNLM"/>
    </source>
</evidence>
<reference evidence="1 2" key="1">
    <citation type="submission" date="2024-06" db="EMBL/GenBank/DDBJ databases">
        <title>Sorghum-associated microbial communities from plants grown in Nebraska, USA.</title>
        <authorList>
            <person name="Schachtman D."/>
        </authorList>
    </citation>
    <scope>NUCLEOTIDE SEQUENCE [LARGE SCALE GENOMIC DNA]</scope>
    <source>
        <strain evidence="1 2">1073</strain>
    </source>
</reference>
<protein>
    <recommendedName>
        <fullName evidence="3">Lipoprotein</fullName>
    </recommendedName>
</protein>
<sequence>MLRSTRVGRGVFLTTLGLGLTGCIDPHGICGLARHSGWSYLRQEPSDAAELRAIAARERHPLMPSGNIEYWFRDSSGAIQVCYSSPDQMGSYVNHYSLEFWREGDTLKFRDASQFFIE</sequence>
<accession>A0ABV2JT29</accession>
<name>A0ABV2JT29_9GAMM</name>
<gene>
    <name evidence="1" type="ORF">ABIC75_001718</name>
</gene>
<keyword evidence="2" id="KW-1185">Reference proteome</keyword>
<proteinExistence type="predicted"/>
<dbReference type="PROSITE" id="PS51257">
    <property type="entry name" value="PROKAR_LIPOPROTEIN"/>
    <property type="match status" value="1"/>
</dbReference>
<dbReference type="EMBL" id="JBEPMU010000002">
    <property type="protein sequence ID" value="MET3651996.1"/>
    <property type="molecule type" value="Genomic_DNA"/>
</dbReference>
<organism evidence="1 2">
    <name type="scientific">Dyella japonica</name>
    <dbReference type="NCBI Taxonomy" id="231455"/>
    <lineage>
        <taxon>Bacteria</taxon>
        <taxon>Pseudomonadati</taxon>
        <taxon>Pseudomonadota</taxon>
        <taxon>Gammaproteobacteria</taxon>
        <taxon>Lysobacterales</taxon>
        <taxon>Rhodanobacteraceae</taxon>
        <taxon>Dyella</taxon>
    </lineage>
</organism>
<dbReference type="Proteomes" id="UP001549184">
    <property type="component" value="Unassembled WGS sequence"/>
</dbReference>